<dbReference type="PROSITE" id="PS00122">
    <property type="entry name" value="CARBOXYLESTERASE_B_1"/>
    <property type="match status" value="1"/>
</dbReference>
<dbReference type="GO" id="GO:0052689">
    <property type="term" value="F:carboxylic ester hydrolase activity"/>
    <property type="evidence" value="ECO:0007669"/>
    <property type="project" value="TreeGrafter"/>
</dbReference>
<dbReference type="EMBL" id="ML977139">
    <property type="protein sequence ID" value="KAF1991746.1"/>
    <property type="molecule type" value="Genomic_DNA"/>
</dbReference>
<dbReference type="EC" id="3.1.1.-" evidence="3"/>
<organism evidence="5 6">
    <name type="scientific">Aulographum hederae CBS 113979</name>
    <dbReference type="NCBI Taxonomy" id="1176131"/>
    <lineage>
        <taxon>Eukaryota</taxon>
        <taxon>Fungi</taxon>
        <taxon>Dikarya</taxon>
        <taxon>Ascomycota</taxon>
        <taxon>Pezizomycotina</taxon>
        <taxon>Dothideomycetes</taxon>
        <taxon>Pleosporomycetidae</taxon>
        <taxon>Aulographales</taxon>
        <taxon>Aulographaceae</taxon>
    </lineage>
</organism>
<sequence length="520" mass="55194">MKFDLLSGVAVGLSLHALAASAVPVQNFTVGAPVKTSSGTIVGHAARHRVEVSEYLAVPFAEPPVGELRFAAPNAVNNSSRRIEAKEMSSGCLAPPSSSAAAFGSKAGEMSEDCLYLNIWTKPQTGEKAKAVLFWIYGGAFQFGSIRDPAYDGEYFADNQDVVIVTANYRLNAFGFHGLAGAGIPQNPGLLDQRMAIEWVRDNIANFGGDPKRITLFGQSAGSASVDYYSYAYTADPIVNAFILQSGTATSYGNNLPRNNSAAWFKASSKLGCGDISTTTPSDSLTCIRTKSANQILNATKASNALESVAGGFSPTADDITVFRDYQPLAAAGKFIRRPVLLGSTDKEAMVFSTMTLSLGFSLPAPFWDLITQAAFNCPTAQAADARAKNGVPVWRYRYFGDFPNMRIKGVPDAGAYHASEIAVIWGTAGDYKGSPNTEEEDRVGAYLQGVWAAFAKDPERGLEGGRYGFPRYGGDGASLLEFARNDSDKAAFSRAADYDAPCVPIMSVMGALGGFRGGG</sequence>
<dbReference type="InterPro" id="IPR019826">
    <property type="entry name" value="Carboxylesterase_B_AS"/>
</dbReference>
<dbReference type="InterPro" id="IPR002018">
    <property type="entry name" value="CarbesteraseB"/>
</dbReference>
<dbReference type="Proteomes" id="UP000800041">
    <property type="component" value="Unassembled WGS sequence"/>
</dbReference>
<keyword evidence="3" id="KW-0732">Signal</keyword>
<feature type="chain" id="PRO_5026373403" description="Carboxylic ester hydrolase" evidence="3">
    <location>
        <begin position="23"/>
        <end position="520"/>
    </location>
</feature>
<dbReference type="PANTHER" id="PTHR43918:SF4">
    <property type="entry name" value="CARBOXYLIC ESTER HYDROLASE"/>
    <property type="match status" value="1"/>
</dbReference>
<keyword evidence="6" id="KW-1185">Reference proteome</keyword>
<gene>
    <name evidence="5" type="ORF">K402DRAFT_400438</name>
</gene>
<keyword evidence="2 3" id="KW-0378">Hydrolase</keyword>
<dbReference type="PANTHER" id="PTHR43918">
    <property type="entry name" value="ACETYLCHOLINESTERASE"/>
    <property type="match status" value="1"/>
</dbReference>
<name>A0A6G1HES7_9PEZI</name>
<feature type="domain" description="Carboxylesterase type B" evidence="4">
    <location>
        <begin position="34"/>
        <end position="357"/>
    </location>
</feature>
<evidence type="ECO:0000313" key="5">
    <source>
        <dbReference type="EMBL" id="KAF1991746.1"/>
    </source>
</evidence>
<dbReference type="InterPro" id="IPR050654">
    <property type="entry name" value="AChE-related_enzymes"/>
</dbReference>
<reference evidence="5" key="1">
    <citation type="journal article" date="2020" name="Stud. Mycol.">
        <title>101 Dothideomycetes genomes: a test case for predicting lifestyles and emergence of pathogens.</title>
        <authorList>
            <person name="Haridas S."/>
            <person name="Albert R."/>
            <person name="Binder M."/>
            <person name="Bloem J."/>
            <person name="Labutti K."/>
            <person name="Salamov A."/>
            <person name="Andreopoulos B."/>
            <person name="Baker S."/>
            <person name="Barry K."/>
            <person name="Bills G."/>
            <person name="Bluhm B."/>
            <person name="Cannon C."/>
            <person name="Castanera R."/>
            <person name="Culley D."/>
            <person name="Daum C."/>
            <person name="Ezra D."/>
            <person name="Gonzalez J."/>
            <person name="Henrissat B."/>
            <person name="Kuo A."/>
            <person name="Liang C."/>
            <person name="Lipzen A."/>
            <person name="Lutzoni F."/>
            <person name="Magnuson J."/>
            <person name="Mondo S."/>
            <person name="Nolan M."/>
            <person name="Ohm R."/>
            <person name="Pangilinan J."/>
            <person name="Park H.-J."/>
            <person name="Ramirez L."/>
            <person name="Alfaro M."/>
            <person name="Sun H."/>
            <person name="Tritt A."/>
            <person name="Yoshinaga Y."/>
            <person name="Zwiers L.-H."/>
            <person name="Turgeon B."/>
            <person name="Goodwin S."/>
            <person name="Spatafora J."/>
            <person name="Crous P."/>
            <person name="Grigoriev I."/>
        </authorList>
    </citation>
    <scope>NUCLEOTIDE SEQUENCE</scope>
    <source>
        <strain evidence="5">CBS 113979</strain>
    </source>
</reference>
<dbReference type="SUPFAM" id="SSF53474">
    <property type="entry name" value="alpha/beta-Hydrolases"/>
    <property type="match status" value="1"/>
</dbReference>
<evidence type="ECO:0000259" key="4">
    <source>
        <dbReference type="Pfam" id="PF00135"/>
    </source>
</evidence>
<evidence type="ECO:0000256" key="2">
    <source>
        <dbReference type="ARBA" id="ARBA00022801"/>
    </source>
</evidence>
<dbReference type="InterPro" id="IPR029058">
    <property type="entry name" value="AB_hydrolase_fold"/>
</dbReference>
<dbReference type="Pfam" id="PF00135">
    <property type="entry name" value="COesterase"/>
    <property type="match status" value="2"/>
</dbReference>
<evidence type="ECO:0000256" key="1">
    <source>
        <dbReference type="ARBA" id="ARBA00005964"/>
    </source>
</evidence>
<dbReference type="OrthoDB" id="408631at2759"/>
<dbReference type="AlphaFoldDB" id="A0A6G1HES7"/>
<proteinExistence type="inferred from homology"/>
<accession>A0A6G1HES7</accession>
<evidence type="ECO:0000256" key="3">
    <source>
        <dbReference type="RuleBase" id="RU361235"/>
    </source>
</evidence>
<evidence type="ECO:0000313" key="6">
    <source>
        <dbReference type="Proteomes" id="UP000800041"/>
    </source>
</evidence>
<feature type="signal peptide" evidence="3">
    <location>
        <begin position="1"/>
        <end position="22"/>
    </location>
</feature>
<protein>
    <recommendedName>
        <fullName evidence="3">Carboxylic ester hydrolase</fullName>
        <ecNumber evidence="3">3.1.1.-</ecNumber>
    </recommendedName>
</protein>
<feature type="domain" description="Carboxylesterase type B" evidence="4">
    <location>
        <begin position="368"/>
        <end position="483"/>
    </location>
</feature>
<comment type="similarity">
    <text evidence="1 3">Belongs to the type-B carboxylesterase/lipase family.</text>
</comment>
<dbReference type="Gene3D" id="3.40.50.1820">
    <property type="entry name" value="alpha/beta hydrolase"/>
    <property type="match status" value="2"/>
</dbReference>